<feature type="domain" description="Methyl-accepting transducer" evidence="5">
    <location>
        <begin position="313"/>
        <end position="542"/>
    </location>
</feature>
<dbReference type="Pfam" id="PF00015">
    <property type="entry name" value="MCPsignal"/>
    <property type="match status" value="1"/>
</dbReference>
<dbReference type="PANTHER" id="PTHR43531">
    <property type="entry name" value="PROTEIN ICFG"/>
    <property type="match status" value="1"/>
</dbReference>
<dbReference type="PANTHER" id="PTHR43531:SF14">
    <property type="entry name" value="METHYL-ACCEPTING CHEMOTAXIS PROTEIN I-RELATED"/>
    <property type="match status" value="1"/>
</dbReference>
<dbReference type="InterPro" id="IPR004090">
    <property type="entry name" value="Chemotax_Me-accpt_rcpt"/>
</dbReference>
<reference evidence="6 7" key="1">
    <citation type="journal article" date="2019" name="Int. J. Syst. Evol. Microbiol.">
        <title>The Global Catalogue of Microorganisms (GCM) 10K type strain sequencing project: providing services to taxonomists for standard genome sequencing and annotation.</title>
        <authorList>
            <consortium name="The Broad Institute Genomics Platform"/>
            <consortium name="The Broad Institute Genome Sequencing Center for Infectious Disease"/>
            <person name="Wu L."/>
            <person name="Ma J."/>
        </authorList>
    </citation>
    <scope>NUCLEOTIDE SEQUENCE [LARGE SCALE GENOMIC DNA]</scope>
    <source>
        <strain evidence="6 7">JCM 15503</strain>
    </source>
</reference>
<evidence type="ECO:0000256" key="2">
    <source>
        <dbReference type="ARBA" id="ARBA00029447"/>
    </source>
</evidence>
<keyword evidence="4" id="KW-1133">Transmembrane helix</keyword>
<comment type="similarity">
    <text evidence="2">Belongs to the methyl-accepting chemotaxis (MCP) protein family.</text>
</comment>
<evidence type="ECO:0000256" key="1">
    <source>
        <dbReference type="ARBA" id="ARBA00022481"/>
    </source>
</evidence>
<accession>A0ABN1KK64</accession>
<protein>
    <submittedName>
        <fullName evidence="6">Methyl-accepting chemotaxis protein</fullName>
    </submittedName>
</protein>
<feature type="transmembrane region" description="Helical" evidence="4">
    <location>
        <begin position="229"/>
        <end position="251"/>
    </location>
</feature>
<dbReference type="Proteomes" id="UP001500279">
    <property type="component" value="Unassembled WGS sequence"/>
</dbReference>
<keyword evidence="4" id="KW-0812">Transmembrane</keyword>
<evidence type="ECO:0000256" key="3">
    <source>
        <dbReference type="PROSITE-ProRule" id="PRU00284"/>
    </source>
</evidence>
<dbReference type="EMBL" id="BAAAEW010000047">
    <property type="protein sequence ID" value="GAA0769267.1"/>
    <property type="molecule type" value="Genomic_DNA"/>
</dbReference>
<dbReference type="PROSITE" id="PS50111">
    <property type="entry name" value="CHEMOTAXIS_TRANSDUC_2"/>
    <property type="match status" value="1"/>
</dbReference>
<keyword evidence="3" id="KW-0807">Transducer</keyword>
<comment type="caution">
    <text evidence="6">The sequence shown here is derived from an EMBL/GenBank/DDBJ whole genome shotgun (WGS) entry which is preliminary data.</text>
</comment>
<keyword evidence="4" id="KW-0472">Membrane</keyword>
<name>A0ABN1KK64_9BURK</name>
<gene>
    <name evidence="6" type="ORF">GCM10009107_59940</name>
</gene>
<evidence type="ECO:0000313" key="6">
    <source>
        <dbReference type="EMBL" id="GAA0769267.1"/>
    </source>
</evidence>
<dbReference type="InterPro" id="IPR004089">
    <property type="entry name" value="MCPsignal_dom"/>
</dbReference>
<dbReference type="Gene3D" id="1.10.287.950">
    <property type="entry name" value="Methyl-accepting chemotaxis protein"/>
    <property type="match status" value="1"/>
</dbReference>
<keyword evidence="7" id="KW-1185">Reference proteome</keyword>
<dbReference type="PRINTS" id="PR00260">
    <property type="entry name" value="CHEMTRNSDUCR"/>
</dbReference>
<dbReference type="CDD" id="cd11386">
    <property type="entry name" value="MCP_signal"/>
    <property type="match status" value="1"/>
</dbReference>
<dbReference type="SUPFAM" id="SSF58104">
    <property type="entry name" value="Methyl-accepting chemotaxis protein (MCP) signaling domain"/>
    <property type="match status" value="1"/>
</dbReference>
<dbReference type="InterPro" id="IPR051310">
    <property type="entry name" value="MCP_chemotaxis"/>
</dbReference>
<proteinExistence type="inferred from homology"/>
<organism evidence="6 7">
    <name type="scientific">Ideonella azotifigens</name>
    <dbReference type="NCBI Taxonomy" id="513160"/>
    <lineage>
        <taxon>Bacteria</taxon>
        <taxon>Pseudomonadati</taxon>
        <taxon>Pseudomonadota</taxon>
        <taxon>Betaproteobacteria</taxon>
        <taxon>Burkholderiales</taxon>
        <taxon>Sphaerotilaceae</taxon>
        <taxon>Ideonella</taxon>
    </lineage>
</organism>
<dbReference type="RefSeq" id="WP_141289752.1">
    <property type="nucleotide sequence ID" value="NZ_BAAAEW010000047.1"/>
</dbReference>
<evidence type="ECO:0000256" key="4">
    <source>
        <dbReference type="SAM" id="Phobius"/>
    </source>
</evidence>
<evidence type="ECO:0000259" key="5">
    <source>
        <dbReference type="PROSITE" id="PS50111"/>
    </source>
</evidence>
<dbReference type="SMART" id="SM00283">
    <property type="entry name" value="MA"/>
    <property type="match status" value="1"/>
</dbReference>
<evidence type="ECO:0000313" key="7">
    <source>
        <dbReference type="Proteomes" id="UP001500279"/>
    </source>
</evidence>
<keyword evidence="1" id="KW-0488">Methylation</keyword>
<sequence length="567" mass="59532">MRSIKQLFGTALISTAIATLLLVMSIYQVGAASDRLSAAHESRHVSALLADELRQSSDDLTRLARTYVVSGDPMWEQQYFEVLDIRNGKKPRPPGYERIYWDFRAANIVPSGPGHEGSSASVPLLDSMKAAGFTQAEFAKLKEAAANSDDLVKTETIAMNMVKGQYADGNGGFSKTGEPDRAQAQALMHNADYHRYKAKIMKPVDEFFGMLDQRTAAAVADANALRRHWYAAALASLALVIVSAIGSLFYARSWIQRRLGAEPDAVVGAMNSIAQGNLILSPIHGKANSSSVMAALTQMTASFANAVAMVRSSAEGVATASGQIALGNQDLSGRTEQQASALQQTASTMEALGGTVRNNADSAKQAHQLAHGACAVAARGGDVVGQVVTTMQGINDSSRKIGDIIGVIDGIAFQTNILALNAAVEAARAGEQGRGFAVVASEVRSLAQRSAEAAREIKSLIGRSMAQVEQGTVQVDQAGVTMGEIVSAIQHVSSIVAEITSASTQQSHGVQQVGMAVSQMDQATQQNAALVEESAAAAESLKAQAQQLVQAVAVFKLSPQAQAGAAH</sequence>